<reference evidence="5" key="1">
    <citation type="submission" date="2014-05" db="EMBL/GenBank/DDBJ databases">
        <title>The genome and life-stage specific transcriptomes of Globodera pallida elucidate key aspects of plant parasitism by a cyst nematode.</title>
        <authorList>
            <person name="Cotton J.A."/>
            <person name="Lilley C.J."/>
            <person name="Jones L.M."/>
            <person name="Kikuchi T."/>
            <person name="Reid A.J."/>
            <person name="Thorpe P."/>
            <person name="Tsai I.J."/>
            <person name="Beasley H."/>
            <person name="Blok V."/>
            <person name="Cock P.J.A."/>
            <person name="Van den Akker S.E."/>
            <person name="Holroyd N."/>
            <person name="Hunt M."/>
            <person name="Mantelin S."/>
            <person name="Naghra H."/>
            <person name="Pain A."/>
            <person name="Palomares-Rius J.E."/>
            <person name="Zarowiecki M."/>
            <person name="Berriman M."/>
            <person name="Jones J.T."/>
            <person name="Urwin P.E."/>
        </authorList>
    </citation>
    <scope>NUCLEOTIDE SEQUENCE [LARGE SCALE GENOMIC DNA]</scope>
    <source>
        <strain evidence="5">Lindley</strain>
    </source>
</reference>
<feature type="DNA-binding region" description="Homeobox" evidence="2">
    <location>
        <begin position="3"/>
        <end position="56"/>
    </location>
</feature>
<dbReference type="Gene3D" id="1.10.10.60">
    <property type="entry name" value="Homeodomain-like"/>
    <property type="match status" value="1"/>
</dbReference>
<dbReference type="GO" id="GO:0005634">
    <property type="term" value="C:nucleus"/>
    <property type="evidence" value="ECO:0007669"/>
    <property type="project" value="UniProtKB-SubCell"/>
</dbReference>
<evidence type="ECO:0000256" key="1">
    <source>
        <dbReference type="ARBA" id="ARBA00004123"/>
    </source>
</evidence>
<comment type="subcellular location">
    <subcellularLocation>
        <location evidence="1 2 3">Nucleus</location>
    </subcellularLocation>
</comment>
<proteinExistence type="predicted"/>
<organism evidence="5 6">
    <name type="scientific">Globodera pallida</name>
    <name type="common">Potato cyst nematode worm</name>
    <name type="synonym">Heterodera pallida</name>
    <dbReference type="NCBI Taxonomy" id="36090"/>
    <lineage>
        <taxon>Eukaryota</taxon>
        <taxon>Metazoa</taxon>
        <taxon>Ecdysozoa</taxon>
        <taxon>Nematoda</taxon>
        <taxon>Chromadorea</taxon>
        <taxon>Rhabditida</taxon>
        <taxon>Tylenchina</taxon>
        <taxon>Tylenchomorpha</taxon>
        <taxon>Tylenchoidea</taxon>
        <taxon>Heteroderidae</taxon>
        <taxon>Heteroderinae</taxon>
        <taxon>Globodera</taxon>
    </lineage>
</organism>
<dbReference type="GO" id="GO:0048812">
    <property type="term" value="P:neuron projection morphogenesis"/>
    <property type="evidence" value="ECO:0007669"/>
    <property type="project" value="TreeGrafter"/>
</dbReference>
<name>A0A183C3N2_GLOPA</name>
<keyword evidence="2 3" id="KW-0238">DNA-binding</keyword>
<dbReference type="GO" id="GO:0007417">
    <property type="term" value="P:central nervous system development"/>
    <property type="evidence" value="ECO:0007669"/>
    <property type="project" value="TreeGrafter"/>
</dbReference>
<evidence type="ECO:0000313" key="5">
    <source>
        <dbReference type="Proteomes" id="UP000050741"/>
    </source>
</evidence>
<dbReference type="PANTHER" id="PTHR24335:SF4">
    <property type="entry name" value="EXTRA-EXTRA"/>
    <property type="match status" value="1"/>
</dbReference>
<dbReference type="AlphaFoldDB" id="A0A183C3N2"/>
<dbReference type="CDD" id="cd00086">
    <property type="entry name" value="homeodomain"/>
    <property type="match status" value="1"/>
</dbReference>
<dbReference type="PROSITE" id="PS50071">
    <property type="entry name" value="HOMEOBOX_2"/>
    <property type="match status" value="1"/>
</dbReference>
<keyword evidence="2 3" id="KW-0371">Homeobox</keyword>
<keyword evidence="5" id="KW-1185">Reference proteome</keyword>
<sequence>MRFSRDQLDMLECAFQQRHYLSHSDLEKLAASWLSVAEWHVKMWFQNRRAKDKRRAKEAKQLLSQHNV</sequence>
<dbReference type="GO" id="GO:1990837">
    <property type="term" value="F:sequence-specific double-stranded DNA binding"/>
    <property type="evidence" value="ECO:0007669"/>
    <property type="project" value="TreeGrafter"/>
</dbReference>
<evidence type="ECO:0000313" key="6">
    <source>
        <dbReference type="WBParaSite" id="GPLIN_000747600"/>
    </source>
</evidence>
<evidence type="ECO:0000256" key="3">
    <source>
        <dbReference type="RuleBase" id="RU000682"/>
    </source>
</evidence>
<keyword evidence="2 3" id="KW-0539">Nucleus</keyword>
<reference evidence="6" key="2">
    <citation type="submission" date="2016-06" db="UniProtKB">
        <authorList>
            <consortium name="WormBaseParasite"/>
        </authorList>
    </citation>
    <scope>IDENTIFICATION</scope>
</reference>
<dbReference type="InterPro" id="IPR009057">
    <property type="entry name" value="Homeodomain-like_sf"/>
</dbReference>
<feature type="domain" description="Homeobox" evidence="4">
    <location>
        <begin position="1"/>
        <end position="55"/>
    </location>
</feature>
<evidence type="ECO:0000259" key="4">
    <source>
        <dbReference type="PROSITE" id="PS50071"/>
    </source>
</evidence>
<dbReference type="Proteomes" id="UP000050741">
    <property type="component" value="Unassembled WGS sequence"/>
</dbReference>
<dbReference type="InterPro" id="IPR042768">
    <property type="entry name" value="MNX1/Ceh-12"/>
</dbReference>
<protein>
    <submittedName>
        <fullName evidence="6">Homeobox domain-containing protein</fullName>
    </submittedName>
</protein>
<dbReference type="InterPro" id="IPR001356">
    <property type="entry name" value="HD"/>
</dbReference>
<dbReference type="Pfam" id="PF00046">
    <property type="entry name" value="Homeodomain"/>
    <property type="match status" value="1"/>
</dbReference>
<evidence type="ECO:0000256" key="2">
    <source>
        <dbReference type="PROSITE-ProRule" id="PRU00108"/>
    </source>
</evidence>
<accession>A0A183C3N2</accession>
<dbReference type="PANTHER" id="PTHR24335">
    <property type="entry name" value="MOTOR NEURON AND PANCREAS HOMEOBOX PROTEIN"/>
    <property type="match status" value="1"/>
</dbReference>
<dbReference type="SMART" id="SM00389">
    <property type="entry name" value="HOX"/>
    <property type="match status" value="1"/>
</dbReference>
<dbReference type="WBParaSite" id="GPLIN_000747600">
    <property type="protein sequence ID" value="GPLIN_000747600"/>
    <property type="gene ID" value="GPLIN_000747600"/>
</dbReference>
<dbReference type="SUPFAM" id="SSF46689">
    <property type="entry name" value="Homeodomain-like"/>
    <property type="match status" value="1"/>
</dbReference>